<evidence type="ECO:0000256" key="1">
    <source>
        <dbReference type="ARBA" id="ARBA00004447"/>
    </source>
</evidence>
<dbReference type="STRING" id="246437.L9KQS4"/>
<feature type="compositionally biased region" description="Pro residues" evidence="12">
    <location>
        <begin position="730"/>
        <end position="748"/>
    </location>
</feature>
<evidence type="ECO:0000256" key="8">
    <source>
        <dbReference type="ARBA" id="ARBA00023034"/>
    </source>
</evidence>
<dbReference type="PROSITE" id="PS51257">
    <property type="entry name" value="PROKAR_LIPOPROTEIN"/>
    <property type="match status" value="1"/>
</dbReference>
<feature type="coiled-coil region" evidence="11">
    <location>
        <begin position="415"/>
        <end position="442"/>
    </location>
</feature>
<evidence type="ECO:0000256" key="6">
    <source>
        <dbReference type="ARBA" id="ARBA00022968"/>
    </source>
</evidence>
<feature type="region of interest" description="Disordered" evidence="12">
    <location>
        <begin position="725"/>
        <end position="758"/>
    </location>
</feature>
<keyword evidence="5" id="KW-0812">Transmembrane</keyword>
<evidence type="ECO:0000313" key="16">
    <source>
        <dbReference type="Proteomes" id="UP000011518"/>
    </source>
</evidence>
<dbReference type="InterPro" id="IPR051227">
    <property type="entry name" value="CS_glycosyltransferase"/>
</dbReference>
<dbReference type="FunCoup" id="L9KQS4">
    <property type="interactions" value="687"/>
</dbReference>
<comment type="similarity">
    <text evidence="2 10">Belongs to the chondroitin N-acetylgalactosaminyltransferase family.</text>
</comment>
<keyword evidence="8 10" id="KW-0333">Golgi apparatus</keyword>
<comment type="subcellular location">
    <subcellularLocation>
        <location evidence="1 10">Golgi apparatus</location>
        <location evidence="1 10">Golgi stack membrane</location>
        <topology evidence="1 10">Single-pass type II membrane protein</topology>
    </subcellularLocation>
</comment>
<keyword evidence="16" id="KW-1185">Reference proteome</keyword>
<evidence type="ECO:0000256" key="13">
    <source>
        <dbReference type="SAM" id="SignalP"/>
    </source>
</evidence>
<dbReference type="Pfam" id="PF05679">
    <property type="entry name" value="CHGN"/>
    <property type="match status" value="1"/>
</dbReference>
<evidence type="ECO:0000256" key="10">
    <source>
        <dbReference type="RuleBase" id="RU364016"/>
    </source>
</evidence>
<dbReference type="GO" id="GO:0047238">
    <property type="term" value="F:glucuronosyl-N-acetylgalactosaminyl-proteoglycan 4-beta-N-acetylgalactosaminyltransferase activity"/>
    <property type="evidence" value="ECO:0007669"/>
    <property type="project" value="TreeGrafter"/>
</dbReference>
<evidence type="ECO:0000256" key="5">
    <source>
        <dbReference type="ARBA" id="ARBA00022692"/>
    </source>
</evidence>
<dbReference type="eggNOG" id="KOG3708">
    <property type="taxonomic scope" value="Eukaryota"/>
</dbReference>
<feature type="signal peptide" evidence="13">
    <location>
        <begin position="1"/>
        <end position="19"/>
    </location>
</feature>
<evidence type="ECO:0000256" key="11">
    <source>
        <dbReference type="SAM" id="Coils"/>
    </source>
</evidence>
<sequence>MRLSSLLALLRPTLPLILGLSLGCSLSLLRVSWIQGEGEDPCVEAVGEPPGPHDPDLRTRLDQSDEDFKPRIVPYYRDPNKPYKKVLRTRYIQTELGSRERLLVAVLTSRATLSTLAVAVNRTVAHHFPRLLYFTGQRGARAPAGMQVVSHGDERPAWLMSETLRHLHTHFGADYDWFFIMQDDTYVQAPRLAALAGHLSINQDLYLGRAEEFIGAGEQARYCHGGFGYLLSRSLLLRLRPHLGSCRGDLLSAPASTRTCTWAGQRSSSARASRPGTVTGASATCCRAASCSACGRIWTAAEETSSARVRTSGLAAASSTHWVSAVYRSTRPCGSVPRRPALWGKGAALWEYEGSQEPGGGHLLRALGGFRLGQHYRSFELVKNRDPEKEGSSAFLSAFAVHPVSEGTLMYRLHKRFSALELEQAYSEIEQLQAQIRNLTVLTPEGEAGLTWPVGLPAPFTPHSRFEVLSWDYFTEQHTFSCADGAPKCTLQGASRADVGDAVETALEQLNRRYQPRLRFQKQRLLNGYRRFDPARGTEYTLDLLLEAVTQRGHRRALARRVSLLRPLSRVEILPMPYVTEATRVQLVLPLLVAEAAAAPAFLEAFAAGVLEPREHALLTLLLVYGPREGGRGTPDPFLGVKAAAAELERRYPGTRLAWLAVRAEAPSQVRLMDVVSKKHPVDTLFFLTTVWTRPGPEVLNRCRMNAISGWQAFFPVHFQEFNPALSPQRSPPGPPGAGPDPPSPPGADPSRGGPIGGRFDRQASAEGCFYNADYLAARARLAGELAGQEEEEALEGLEVMDVFLRFSGLHLFRAVEPGLVQKFSLRDCSPRLSEDLYHRCRLSNLEGLGGRAQLATALFEQEQANST</sequence>
<proteinExistence type="inferred from homology"/>
<organism evidence="15 16">
    <name type="scientific">Tupaia chinensis</name>
    <name type="common">Chinese tree shrew</name>
    <name type="synonym">Tupaia belangeri chinensis</name>
    <dbReference type="NCBI Taxonomy" id="246437"/>
    <lineage>
        <taxon>Eukaryota</taxon>
        <taxon>Metazoa</taxon>
        <taxon>Chordata</taxon>
        <taxon>Craniata</taxon>
        <taxon>Vertebrata</taxon>
        <taxon>Euteleostomi</taxon>
        <taxon>Mammalia</taxon>
        <taxon>Eutheria</taxon>
        <taxon>Euarchontoglires</taxon>
        <taxon>Scandentia</taxon>
        <taxon>Tupaiidae</taxon>
        <taxon>Tupaia</taxon>
    </lineage>
</organism>
<dbReference type="InterPro" id="IPR008428">
    <property type="entry name" value="Chond_GalNAc"/>
</dbReference>
<gene>
    <name evidence="15" type="ORF">TREES_T100003017</name>
</gene>
<evidence type="ECO:0000259" key="14">
    <source>
        <dbReference type="Pfam" id="PF02434"/>
    </source>
</evidence>
<dbReference type="InterPro" id="IPR003378">
    <property type="entry name" value="Fringe-like_glycosylTrfase"/>
</dbReference>
<dbReference type="GO" id="GO:0032580">
    <property type="term" value="C:Golgi cisterna membrane"/>
    <property type="evidence" value="ECO:0007669"/>
    <property type="project" value="UniProtKB-SubCell"/>
</dbReference>
<dbReference type="AlphaFoldDB" id="L9KQS4"/>
<reference evidence="16" key="2">
    <citation type="journal article" date="2013" name="Nat. Commun.">
        <title>Genome of the Chinese tree shrew.</title>
        <authorList>
            <person name="Fan Y."/>
            <person name="Huang Z.Y."/>
            <person name="Cao C.C."/>
            <person name="Chen C.S."/>
            <person name="Chen Y.X."/>
            <person name="Fan D.D."/>
            <person name="He J."/>
            <person name="Hou H.L."/>
            <person name="Hu L."/>
            <person name="Hu X.T."/>
            <person name="Jiang X.T."/>
            <person name="Lai R."/>
            <person name="Lang Y.S."/>
            <person name="Liang B."/>
            <person name="Liao S.G."/>
            <person name="Mu D."/>
            <person name="Ma Y.Y."/>
            <person name="Niu Y.Y."/>
            <person name="Sun X.Q."/>
            <person name="Xia J.Q."/>
            <person name="Xiao J."/>
            <person name="Xiong Z.Q."/>
            <person name="Xu L."/>
            <person name="Yang L."/>
            <person name="Zhang Y."/>
            <person name="Zhao W."/>
            <person name="Zhao X.D."/>
            <person name="Zheng Y.T."/>
            <person name="Zhou J.M."/>
            <person name="Zhu Y.B."/>
            <person name="Zhang G.J."/>
            <person name="Wang J."/>
            <person name="Yao Y.G."/>
        </authorList>
    </citation>
    <scope>NUCLEOTIDE SEQUENCE [LARGE SCALE GENOMIC DNA]</scope>
</reference>
<evidence type="ECO:0000256" key="3">
    <source>
        <dbReference type="ARBA" id="ARBA00022676"/>
    </source>
</evidence>
<evidence type="ECO:0000313" key="15">
    <source>
        <dbReference type="EMBL" id="ELW64834.1"/>
    </source>
</evidence>
<dbReference type="PANTHER" id="PTHR12369:SF14">
    <property type="entry name" value="CHONDROITIN SULFATE GLUCURONYLTRANSFERASE"/>
    <property type="match status" value="1"/>
</dbReference>
<dbReference type="Gene3D" id="3.90.550.50">
    <property type="match status" value="1"/>
</dbReference>
<name>L9KQS4_TUPCH</name>
<keyword evidence="4 10" id="KW-0808">Transferase</keyword>
<feature type="domain" description="Fringe-like glycosyltransferase" evidence="14">
    <location>
        <begin position="169"/>
        <end position="247"/>
    </location>
</feature>
<accession>L9KQS4</accession>
<keyword evidence="6 10" id="KW-0735">Signal-anchor</keyword>
<dbReference type="Pfam" id="PF02434">
    <property type="entry name" value="Fringe"/>
    <property type="match status" value="1"/>
</dbReference>
<feature type="chain" id="PRO_5004000067" description="Hexosyltransferase" evidence="13">
    <location>
        <begin position="20"/>
        <end position="868"/>
    </location>
</feature>
<reference evidence="16" key="1">
    <citation type="submission" date="2012-07" db="EMBL/GenBank/DDBJ databases">
        <title>Genome of the Chinese tree shrew, a rising model animal genetically related to primates.</title>
        <authorList>
            <person name="Zhang G."/>
            <person name="Fan Y."/>
            <person name="Yao Y."/>
            <person name="Huang Z."/>
        </authorList>
    </citation>
    <scope>NUCLEOTIDE SEQUENCE [LARGE SCALE GENOMIC DNA]</scope>
</reference>
<keyword evidence="13" id="KW-0732">Signal</keyword>
<keyword evidence="11" id="KW-0175">Coiled coil</keyword>
<keyword evidence="3" id="KW-0328">Glycosyltransferase</keyword>
<keyword evidence="7" id="KW-1133">Transmembrane helix</keyword>
<dbReference type="EC" id="2.4.1.-" evidence="10"/>
<evidence type="ECO:0000256" key="2">
    <source>
        <dbReference type="ARBA" id="ARBA00009239"/>
    </source>
</evidence>
<dbReference type="InParanoid" id="L9KQS4"/>
<evidence type="ECO:0000256" key="9">
    <source>
        <dbReference type="ARBA" id="ARBA00023136"/>
    </source>
</evidence>
<evidence type="ECO:0000256" key="4">
    <source>
        <dbReference type="ARBA" id="ARBA00022679"/>
    </source>
</evidence>
<evidence type="ECO:0000256" key="7">
    <source>
        <dbReference type="ARBA" id="ARBA00022989"/>
    </source>
</evidence>
<dbReference type="EMBL" id="KB320710">
    <property type="protein sequence ID" value="ELW64834.1"/>
    <property type="molecule type" value="Genomic_DNA"/>
</dbReference>
<dbReference type="Proteomes" id="UP000011518">
    <property type="component" value="Unassembled WGS sequence"/>
</dbReference>
<dbReference type="PANTHER" id="PTHR12369">
    <property type="entry name" value="CHONDROITIN SYNTHASE"/>
    <property type="match status" value="1"/>
</dbReference>
<evidence type="ECO:0000256" key="12">
    <source>
        <dbReference type="SAM" id="MobiDB-lite"/>
    </source>
</evidence>
<keyword evidence="9" id="KW-0472">Membrane</keyword>
<protein>
    <recommendedName>
        <fullName evidence="10">Hexosyltransferase</fullName>
        <ecNumber evidence="10">2.4.1.-</ecNumber>
    </recommendedName>
</protein>